<dbReference type="InterPro" id="IPR001480">
    <property type="entry name" value="Bulb-type_lectin_dom"/>
</dbReference>
<dbReference type="PANTHER" id="PTHR32444">
    <property type="entry name" value="BULB-TYPE LECTIN DOMAIN-CONTAINING PROTEIN"/>
    <property type="match status" value="1"/>
</dbReference>
<dbReference type="InterPro" id="IPR036426">
    <property type="entry name" value="Bulb-type_lectin_dom_sf"/>
</dbReference>
<feature type="domain" description="Bulb-type lectin" evidence="4">
    <location>
        <begin position="14"/>
        <end position="138"/>
    </location>
</feature>
<dbReference type="PANTHER" id="PTHR32444:SF183">
    <property type="entry name" value="APPLE DOMAIN-CONTAINING PROTEIN"/>
    <property type="match status" value="1"/>
</dbReference>
<sequence length="328" mass="36988">MLWCSSCIHVEAAYNSSKPGDSVNATEDLCSANNIYYIRFFSFEQRYKLFYLHIASTDSQAEIVWTANRNKPYVNTSGLNLSFDHFGVLKIVSQVEKPIIIYSPPPHSTTNNMVATLLDTGNFVVQQLNPNGATKSVLWQSFDYPGHTLIPGMKLGVNHKTGHSWSLVSWVSEASPAPGPFSLEWEPKEGELNIRRRGQVIWKSGKLRHNIFENIPKESQLMFNYTIVSNHNEDYFTFTTLSETPAAIRVSWSMYQTGQLTGILGTDIARADKCYGYNTDDGCQKWEIPECRHPGDVFDVRTAFFDVQGNDTSYERNSSYGIGDCQAS</sequence>
<evidence type="ECO:0000259" key="4">
    <source>
        <dbReference type="PROSITE" id="PS50927"/>
    </source>
</evidence>
<gene>
    <name evidence="5" type="ORF">RIF29_30719</name>
</gene>
<dbReference type="Proteomes" id="UP001372338">
    <property type="component" value="Unassembled WGS sequence"/>
</dbReference>
<reference evidence="5 6" key="1">
    <citation type="submission" date="2024-01" db="EMBL/GenBank/DDBJ databases">
        <title>The genomes of 5 underutilized Papilionoideae crops provide insights into root nodulation and disease resistanc.</title>
        <authorList>
            <person name="Yuan L."/>
        </authorList>
    </citation>
    <scope>NUCLEOTIDE SEQUENCE [LARGE SCALE GENOMIC DNA]</scope>
    <source>
        <strain evidence="5">ZHUSHIDOU_FW_LH</strain>
        <tissue evidence="5">Leaf</tissue>
    </source>
</reference>
<evidence type="ECO:0000256" key="2">
    <source>
        <dbReference type="ARBA" id="ARBA00023157"/>
    </source>
</evidence>
<protein>
    <recommendedName>
        <fullName evidence="4">Bulb-type lectin domain-containing protein</fullName>
    </recommendedName>
</protein>
<organism evidence="5 6">
    <name type="scientific">Crotalaria pallida</name>
    <name type="common">Smooth rattlebox</name>
    <name type="synonym">Crotalaria striata</name>
    <dbReference type="NCBI Taxonomy" id="3830"/>
    <lineage>
        <taxon>Eukaryota</taxon>
        <taxon>Viridiplantae</taxon>
        <taxon>Streptophyta</taxon>
        <taxon>Embryophyta</taxon>
        <taxon>Tracheophyta</taxon>
        <taxon>Spermatophyta</taxon>
        <taxon>Magnoliopsida</taxon>
        <taxon>eudicotyledons</taxon>
        <taxon>Gunneridae</taxon>
        <taxon>Pentapetalae</taxon>
        <taxon>rosids</taxon>
        <taxon>fabids</taxon>
        <taxon>Fabales</taxon>
        <taxon>Fabaceae</taxon>
        <taxon>Papilionoideae</taxon>
        <taxon>50 kb inversion clade</taxon>
        <taxon>genistoids sensu lato</taxon>
        <taxon>core genistoids</taxon>
        <taxon>Crotalarieae</taxon>
        <taxon>Crotalaria</taxon>
    </lineage>
</organism>
<dbReference type="SUPFAM" id="SSF51110">
    <property type="entry name" value="alpha-D-mannose-specific plant lectins"/>
    <property type="match status" value="1"/>
</dbReference>
<keyword evidence="6" id="KW-1185">Reference proteome</keyword>
<dbReference type="SMART" id="SM00108">
    <property type="entry name" value="B_lectin"/>
    <property type="match status" value="1"/>
</dbReference>
<dbReference type="Gene3D" id="2.90.10.10">
    <property type="entry name" value="Bulb-type lectin domain"/>
    <property type="match status" value="1"/>
</dbReference>
<dbReference type="AlphaFoldDB" id="A0AAN9EGW9"/>
<accession>A0AAN9EGW9</accession>
<keyword evidence="2" id="KW-1015">Disulfide bond</keyword>
<name>A0AAN9EGW9_CROPI</name>
<comment type="caution">
    <text evidence="5">The sequence shown here is derived from an EMBL/GenBank/DDBJ whole genome shotgun (WGS) entry which is preliminary data.</text>
</comment>
<dbReference type="Pfam" id="PF01453">
    <property type="entry name" value="B_lectin"/>
    <property type="match status" value="1"/>
</dbReference>
<proteinExistence type="predicted"/>
<keyword evidence="3" id="KW-0325">Glycoprotein</keyword>
<dbReference type="EMBL" id="JAYWIO010000006">
    <property type="protein sequence ID" value="KAK7257038.1"/>
    <property type="molecule type" value="Genomic_DNA"/>
</dbReference>
<dbReference type="PROSITE" id="PS50927">
    <property type="entry name" value="BULB_LECTIN"/>
    <property type="match status" value="1"/>
</dbReference>
<evidence type="ECO:0000313" key="5">
    <source>
        <dbReference type="EMBL" id="KAK7257038.1"/>
    </source>
</evidence>
<evidence type="ECO:0000256" key="3">
    <source>
        <dbReference type="ARBA" id="ARBA00023180"/>
    </source>
</evidence>
<keyword evidence="1" id="KW-0732">Signal</keyword>
<evidence type="ECO:0000256" key="1">
    <source>
        <dbReference type="ARBA" id="ARBA00022729"/>
    </source>
</evidence>
<evidence type="ECO:0000313" key="6">
    <source>
        <dbReference type="Proteomes" id="UP001372338"/>
    </source>
</evidence>